<accession>A0ABN3GFB3</accession>
<dbReference type="EMBL" id="BAAARV010000029">
    <property type="protein sequence ID" value="GAA2350195.1"/>
    <property type="molecule type" value="Genomic_DNA"/>
</dbReference>
<name>A0ABN3GFB3_9ACTN</name>
<proteinExistence type="predicted"/>
<evidence type="ECO:0000313" key="1">
    <source>
        <dbReference type="EMBL" id="GAA2350195.1"/>
    </source>
</evidence>
<organism evidence="1 2">
    <name type="scientific">Dactylosporangium salmoneum</name>
    <dbReference type="NCBI Taxonomy" id="53361"/>
    <lineage>
        <taxon>Bacteria</taxon>
        <taxon>Bacillati</taxon>
        <taxon>Actinomycetota</taxon>
        <taxon>Actinomycetes</taxon>
        <taxon>Micromonosporales</taxon>
        <taxon>Micromonosporaceae</taxon>
        <taxon>Dactylosporangium</taxon>
    </lineage>
</organism>
<sequence length="41" mass="4361">MTDPAPHPDIPTQAERQALNAALHTAGAETGFWDNHGRPAP</sequence>
<reference evidence="1 2" key="1">
    <citation type="journal article" date="2019" name="Int. J. Syst. Evol. Microbiol.">
        <title>The Global Catalogue of Microorganisms (GCM) 10K type strain sequencing project: providing services to taxonomists for standard genome sequencing and annotation.</title>
        <authorList>
            <consortium name="The Broad Institute Genomics Platform"/>
            <consortium name="The Broad Institute Genome Sequencing Center for Infectious Disease"/>
            <person name="Wu L."/>
            <person name="Ma J."/>
        </authorList>
    </citation>
    <scope>NUCLEOTIDE SEQUENCE [LARGE SCALE GENOMIC DNA]</scope>
    <source>
        <strain evidence="1 2">JCM 3272</strain>
    </source>
</reference>
<dbReference type="RefSeq" id="WP_344613910.1">
    <property type="nucleotide sequence ID" value="NZ_BAAARV010000029.1"/>
</dbReference>
<gene>
    <name evidence="1" type="ORF">GCM10010170_039590</name>
</gene>
<evidence type="ECO:0000313" key="2">
    <source>
        <dbReference type="Proteomes" id="UP001501444"/>
    </source>
</evidence>
<keyword evidence="2" id="KW-1185">Reference proteome</keyword>
<dbReference type="Proteomes" id="UP001501444">
    <property type="component" value="Unassembled WGS sequence"/>
</dbReference>
<protein>
    <submittedName>
        <fullName evidence="1">Uncharacterized protein</fullName>
    </submittedName>
</protein>
<comment type="caution">
    <text evidence="1">The sequence shown here is derived from an EMBL/GenBank/DDBJ whole genome shotgun (WGS) entry which is preliminary data.</text>
</comment>